<evidence type="ECO:0000313" key="16">
    <source>
        <dbReference type="EMBL" id="OGM32861.1"/>
    </source>
</evidence>
<dbReference type="GO" id="GO:0030145">
    <property type="term" value="F:manganese ion binding"/>
    <property type="evidence" value="ECO:0007669"/>
    <property type="project" value="InterPro"/>
</dbReference>
<feature type="binding site" evidence="13">
    <location>
        <position position="433"/>
    </location>
    <ligand>
        <name>Mn(2+)</name>
        <dbReference type="ChEBI" id="CHEBI:29035"/>
        <label>1</label>
    </ligand>
</feature>
<comment type="pathway">
    <text evidence="4 10">Carbohydrate degradation; glycolysis; pyruvate from D-glyceraldehyde 3-phosphate: step 3/5.</text>
</comment>
<feature type="binding site" evidence="10 12">
    <location>
        <position position="185"/>
    </location>
    <ligand>
        <name>substrate</name>
    </ligand>
</feature>
<dbReference type="CDD" id="cd16010">
    <property type="entry name" value="iPGM"/>
    <property type="match status" value="1"/>
</dbReference>
<evidence type="ECO:0000313" key="17">
    <source>
        <dbReference type="Proteomes" id="UP000178870"/>
    </source>
</evidence>
<feature type="binding site" evidence="10 12">
    <location>
        <position position="191"/>
    </location>
    <ligand>
        <name>substrate</name>
    </ligand>
</feature>
<organism evidence="16 17">
    <name type="scientific">Candidatus Woesebacteria bacterium RIFCSPHIGHO2_01_FULL_44_21</name>
    <dbReference type="NCBI Taxonomy" id="1802503"/>
    <lineage>
        <taxon>Bacteria</taxon>
        <taxon>Candidatus Woeseibacteriota</taxon>
    </lineage>
</organism>
<evidence type="ECO:0000259" key="14">
    <source>
        <dbReference type="Pfam" id="PF01676"/>
    </source>
</evidence>
<dbReference type="Gene3D" id="3.40.720.10">
    <property type="entry name" value="Alkaline Phosphatase, subunit A"/>
    <property type="match status" value="1"/>
</dbReference>
<comment type="subunit">
    <text evidence="10">Monomer.</text>
</comment>
<feature type="binding site" evidence="13">
    <location>
        <position position="492"/>
    </location>
    <ligand>
        <name>Mn(2+)</name>
        <dbReference type="ChEBI" id="CHEBI:29035"/>
        <label>1</label>
    </ligand>
</feature>
<evidence type="ECO:0000256" key="6">
    <source>
        <dbReference type="ARBA" id="ARBA00022723"/>
    </source>
</evidence>
<comment type="similarity">
    <text evidence="5 10">Belongs to the BPG-independent phosphoglycerate mutase family.</text>
</comment>
<keyword evidence="9 10" id="KW-0413">Isomerase</keyword>
<dbReference type="InterPro" id="IPR005995">
    <property type="entry name" value="Pgm_bpd_ind"/>
</dbReference>
<evidence type="ECO:0000256" key="13">
    <source>
        <dbReference type="PIRSR" id="PIRSR001492-3"/>
    </source>
</evidence>
<sequence>MSKPFVLLTVLDGWGMAPAGPGNAISQAKTPNINRFWVAYPHTQLRASGEAVGLPRGEVGNTETGHLNLGAGRIVYQDLARINMSIADSAFFENETLLAACRYSTKNNTKLHFMGLLGPGGVHSSIEHLFALIHLAHTQRVKNLFIHIFTDGRDSPPNASMAYVSQLKEVLAKEGIGEIASIMGRYWAMDRDLRWDRTQKAYFALTKGEGKKSASVEEAIRLSYENSISDEFIEPTLIVNSSGKPKAVIGASDSVIFFNFRIDRPRQLTRAFVMDNFEKASQAREFDPYAVEYEHKHEPPKKDTIVFKRGPKISNLFFVMMTEYSRELSGLGAKVAFPPENVKMPLGRVVALNNMRQLRAAESEKERFVTYYFNGQNERADMGEDRIIVPSPKVATYDLKPEMSAYELTRAVYTRLVKDHVYSFALVNFANADMVGHTGNLSAAIKSVEAVDACIGELSRFILAYGGVMLVTADHGNAEEMIMHNGEVSTEHSNNPVPFIAVSKDFVGKAQMLPFGILADIAPTICALLGVSPATAMTGRNLLAPLMRTRRR</sequence>
<feature type="binding site" evidence="10 12">
    <location>
        <begin position="153"/>
        <end position="154"/>
    </location>
    <ligand>
        <name>substrate</name>
    </ligand>
</feature>
<dbReference type="EC" id="5.4.2.12" evidence="10 11"/>
<evidence type="ECO:0000256" key="9">
    <source>
        <dbReference type="ARBA" id="ARBA00023235"/>
    </source>
</evidence>
<evidence type="ECO:0000256" key="4">
    <source>
        <dbReference type="ARBA" id="ARBA00004798"/>
    </source>
</evidence>
<keyword evidence="8 13" id="KW-0464">Manganese</keyword>
<evidence type="ECO:0000256" key="5">
    <source>
        <dbReference type="ARBA" id="ARBA00008819"/>
    </source>
</evidence>
<feature type="binding site" evidence="13">
    <location>
        <position position="437"/>
    </location>
    <ligand>
        <name>Mn(2+)</name>
        <dbReference type="ChEBI" id="CHEBI:29035"/>
        <label>1</label>
    </ligand>
</feature>
<dbReference type="FunFam" id="3.40.1450.10:FF:000002">
    <property type="entry name" value="2,3-bisphosphoglycerate-independent phosphoglycerate mutase"/>
    <property type="match status" value="1"/>
</dbReference>
<dbReference type="Proteomes" id="UP000178870">
    <property type="component" value="Unassembled WGS sequence"/>
</dbReference>
<feature type="binding site" evidence="10 12">
    <location>
        <begin position="261"/>
        <end position="264"/>
    </location>
    <ligand>
        <name>substrate</name>
    </ligand>
</feature>
<comment type="caution">
    <text evidence="16">The sequence shown here is derived from an EMBL/GenBank/DDBJ whole genome shotgun (WGS) entry which is preliminary data.</text>
</comment>
<accession>A0A1F7YZY4</accession>
<evidence type="ECO:0000256" key="7">
    <source>
        <dbReference type="ARBA" id="ARBA00023152"/>
    </source>
</evidence>
<feature type="binding site" evidence="13">
    <location>
        <position position="12"/>
    </location>
    <ligand>
        <name>Mn(2+)</name>
        <dbReference type="ChEBI" id="CHEBI:29035"/>
        <label>2</label>
    </ligand>
</feature>
<dbReference type="Pfam" id="PF01676">
    <property type="entry name" value="Metalloenzyme"/>
    <property type="match status" value="1"/>
</dbReference>
<dbReference type="PANTHER" id="PTHR31637">
    <property type="entry name" value="2,3-BISPHOSPHOGLYCERATE-INDEPENDENT PHOSPHOGLYCERATE MUTASE"/>
    <property type="match status" value="1"/>
</dbReference>
<comment type="caution">
    <text evidence="10">Lacks conserved residue(s) required for the propagation of feature annotation.</text>
</comment>
<evidence type="ECO:0000256" key="3">
    <source>
        <dbReference type="ARBA" id="ARBA00002315"/>
    </source>
</evidence>
<keyword evidence="6 13" id="KW-0479">Metal-binding</keyword>
<evidence type="ECO:0000256" key="2">
    <source>
        <dbReference type="ARBA" id="ARBA00001936"/>
    </source>
</evidence>
<dbReference type="InterPro" id="IPR036646">
    <property type="entry name" value="PGAM_B_sf"/>
</dbReference>
<dbReference type="AlphaFoldDB" id="A0A1F7YZY4"/>
<dbReference type="PANTHER" id="PTHR31637:SF0">
    <property type="entry name" value="2,3-BISPHOSPHOGLYCERATE-INDEPENDENT PHOSPHOGLYCERATE MUTASE"/>
    <property type="match status" value="1"/>
</dbReference>
<dbReference type="Gene3D" id="3.40.1450.10">
    <property type="entry name" value="BPG-independent phosphoglycerate mutase, domain B"/>
    <property type="match status" value="1"/>
</dbReference>
<feature type="domain" description="BPG-independent PGAM N-terminal" evidence="15">
    <location>
        <begin position="82"/>
        <end position="325"/>
    </location>
</feature>
<reference evidence="16 17" key="1">
    <citation type="journal article" date="2016" name="Nat. Commun.">
        <title>Thousands of microbial genomes shed light on interconnected biogeochemical processes in an aquifer system.</title>
        <authorList>
            <person name="Anantharaman K."/>
            <person name="Brown C.T."/>
            <person name="Hug L.A."/>
            <person name="Sharon I."/>
            <person name="Castelle C.J."/>
            <person name="Probst A.J."/>
            <person name="Thomas B.C."/>
            <person name="Singh A."/>
            <person name="Wilkins M.J."/>
            <person name="Karaoz U."/>
            <person name="Brodie E.L."/>
            <person name="Williams K.H."/>
            <person name="Hubbard S.S."/>
            <person name="Banfield J.F."/>
        </authorList>
    </citation>
    <scope>NUCLEOTIDE SEQUENCE [LARGE SCALE GENOMIC DNA]</scope>
</reference>
<evidence type="ECO:0000256" key="1">
    <source>
        <dbReference type="ARBA" id="ARBA00000370"/>
    </source>
</evidence>
<feature type="binding site" evidence="10 12">
    <location>
        <position position="365"/>
    </location>
    <ligand>
        <name>substrate</name>
    </ligand>
</feature>
<dbReference type="GO" id="GO:0006007">
    <property type="term" value="P:glucose catabolic process"/>
    <property type="evidence" value="ECO:0007669"/>
    <property type="project" value="InterPro"/>
</dbReference>
<dbReference type="GO" id="GO:0005829">
    <property type="term" value="C:cytosol"/>
    <property type="evidence" value="ECO:0007669"/>
    <property type="project" value="TreeGrafter"/>
</dbReference>
<protein>
    <recommendedName>
        <fullName evidence="10 11">2,3-bisphosphoglycerate-independent phosphoglycerate mutase</fullName>
        <shortName evidence="10">BPG-independent PGAM</shortName>
        <shortName evidence="10">Phosphoglyceromutase</shortName>
        <shortName evidence="10">iPGM</shortName>
        <ecNumber evidence="10 11">5.4.2.12</ecNumber>
    </recommendedName>
</protein>
<name>A0A1F7YZY4_9BACT</name>
<keyword evidence="7 10" id="KW-0324">Glycolysis</keyword>
<dbReference type="PIRSF" id="PIRSF001492">
    <property type="entry name" value="IPGAM"/>
    <property type="match status" value="1"/>
</dbReference>
<feature type="binding site" evidence="10 12">
    <location>
        <position position="123"/>
    </location>
    <ligand>
        <name>substrate</name>
    </ligand>
</feature>
<dbReference type="EMBL" id="MGGP01000012">
    <property type="protein sequence ID" value="OGM32861.1"/>
    <property type="molecule type" value="Genomic_DNA"/>
</dbReference>
<comment type="cofactor">
    <cofactor evidence="2">
        <name>Mn(2+)</name>
        <dbReference type="ChEBI" id="CHEBI:29035"/>
    </cofactor>
</comment>
<comment type="catalytic activity">
    <reaction evidence="1 10">
        <text>(2R)-2-phosphoglycerate = (2R)-3-phosphoglycerate</text>
        <dbReference type="Rhea" id="RHEA:15901"/>
        <dbReference type="ChEBI" id="CHEBI:58272"/>
        <dbReference type="ChEBI" id="CHEBI:58289"/>
        <dbReference type="EC" id="5.4.2.12"/>
    </reaction>
</comment>
<evidence type="ECO:0000256" key="8">
    <source>
        <dbReference type="ARBA" id="ARBA00023211"/>
    </source>
</evidence>
<dbReference type="UniPathway" id="UPA00109">
    <property type="reaction ID" value="UER00186"/>
</dbReference>
<evidence type="ECO:0000256" key="12">
    <source>
        <dbReference type="PIRSR" id="PIRSR001492-2"/>
    </source>
</evidence>
<evidence type="ECO:0000256" key="10">
    <source>
        <dbReference type="HAMAP-Rule" id="MF_01038"/>
    </source>
</evidence>
<gene>
    <name evidence="10" type="primary">gpmI</name>
    <name evidence="16" type="ORF">A2803_05615</name>
</gene>
<dbReference type="InterPro" id="IPR017850">
    <property type="entry name" value="Alkaline_phosphatase_core_sf"/>
</dbReference>
<evidence type="ECO:0000259" key="15">
    <source>
        <dbReference type="Pfam" id="PF06415"/>
    </source>
</evidence>
<comment type="function">
    <text evidence="3 10">Catalyzes the interconversion of 2-phosphoglycerate and 3-phosphoglycerate.</text>
</comment>
<evidence type="ECO:0000256" key="11">
    <source>
        <dbReference type="NCBIfam" id="TIGR01307"/>
    </source>
</evidence>
<dbReference type="NCBIfam" id="TIGR01307">
    <property type="entry name" value="pgm_bpd_ind"/>
    <property type="match status" value="1"/>
</dbReference>
<dbReference type="HAMAP" id="MF_01038">
    <property type="entry name" value="GpmI"/>
    <property type="match status" value="1"/>
</dbReference>
<dbReference type="SUPFAM" id="SSF64158">
    <property type="entry name" value="2,3-Bisphosphoglycerate-independent phosphoglycerate mutase, substrate-binding domain"/>
    <property type="match status" value="1"/>
</dbReference>
<dbReference type="SUPFAM" id="SSF53649">
    <property type="entry name" value="Alkaline phosphatase-like"/>
    <property type="match status" value="1"/>
</dbReference>
<proteinExistence type="inferred from homology"/>
<dbReference type="Pfam" id="PF06415">
    <property type="entry name" value="iPGM_N"/>
    <property type="match status" value="1"/>
</dbReference>
<dbReference type="InterPro" id="IPR006124">
    <property type="entry name" value="Metalloenzyme"/>
</dbReference>
<dbReference type="InterPro" id="IPR011258">
    <property type="entry name" value="BPG-indep_PGM_N"/>
</dbReference>
<feature type="domain" description="Metalloenzyme" evidence="14">
    <location>
        <begin position="6"/>
        <end position="532"/>
    </location>
</feature>
<dbReference type="GO" id="GO:0006096">
    <property type="term" value="P:glycolytic process"/>
    <property type="evidence" value="ECO:0007669"/>
    <property type="project" value="UniProtKB-UniRule"/>
</dbReference>
<feature type="binding site" evidence="13">
    <location>
        <position position="474"/>
    </location>
    <ligand>
        <name>Mn(2+)</name>
        <dbReference type="ChEBI" id="CHEBI:29035"/>
        <label>2</label>
    </ligand>
</feature>
<feature type="binding site" evidence="13">
    <location>
        <position position="475"/>
    </location>
    <ligand>
        <name>Mn(2+)</name>
        <dbReference type="ChEBI" id="CHEBI:29035"/>
        <label>2</label>
    </ligand>
</feature>
<dbReference type="GO" id="GO:0004619">
    <property type="term" value="F:phosphoglycerate mutase activity"/>
    <property type="evidence" value="ECO:0007669"/>
    <property type="project" value="UniProtKB-UniRule"/>
</dbReference>